<dbReference type="FunFam" id="3.80.10.10:FF:000609">
    <property type="entry name" value="Tsukushi, small leucine rich proteoglycan"/>
    <property type="match status" value="1"/>
</dbReference>
<feature type="signal peptide" evidence="4">
    <location>
        <begin position="1"/>
        <end position="19"/>
    </location>
</feature>
<dbReference type="OrthoDB" id="676979at2759"/>
<dbReference type="SUPFAM" id="SSF52058">
    <property type="entry name" value="L domain-like"/>
    <property type="match status" value="1"/>
</dbReference>
<name>A0A3B3RTA3_9TELE</name>
<dbReference type="InterPro" id="IPR050328">
    <property type="entry name" value="Dev_Immune_Receptor"/>
</dbReference>
<dbReference type="AlphaFoldDB" id="A0A3B3RTA3"/>
<dbReference type="InterPro" id="IPR003591">
    <property type="entry name" value="Leu-rich_rpt_typical-subtyp"/>
</dbReference>
<dbReference type="SMART" id="SM00369">
    <property type="entry name" value="LRR_TYP"/>
    <property type="match status" value="6"/>
</dbReference>
<proteinExistence type="predicted"/>
<dbReference type="Ensembl" id="ENSPKIT00000002188.1">
    <property type="protein sequence ID" value="ENSPKIP00000021548.1"/>
    <property type="gene ID" value="ENSPKIG00000005903.1"/>
</dbReference>
<protein>
    <submittedName>
        <fullName evidence="5">Tsukushi small leucine rich proteoglycan homolog (Xenopus laevis)</fullName>
    </submittedName>
</protein>
<evidence type="ECO:0000256" key="4">
    <source>
        <dbReference type="SAM" id="SignalP"/>
    </source>
</evidence>
<feature type="chain" id="PRO_5017471769" evidence="4">
    <location>
        <begin position="20"/>
        <end position="347"/>
    </location>
</feature>
<dbReference type="RefSeq" id="XP_023656875.1">
    <property type="nucleotide sequence ID" value="XM_023801107.2"/>
</dbReference>
<keyword evidence="3" id="KW-0677">Repeat</keyword>
<dbReference type="PRINTS" id="PR00019">
    <property type="entry name" value="LEURICHRPT"/>
</dbReference>
<evidence type="ECO:0000313" key="5">
    <source>
        <dbReference type="Ensembl" id="ENSPKIP00000021548.1"/>
    </source>
</evidence>
<dbReference type="InterPro" id="IPR001611">
    <property type="entry name" value="Leu-rich_rpt"/>
</dbReference>
<dbReference type="Proteomes" id="UP000261540">
    <property type="component" value="Unplaced"/>
</dbReference>
<accession>A0A3B3RTA3</accession>
<organism evidence="5 6">
    <name type="scientific">Paramormyrops kingsleyae</name>
    <dbReference type="NCBI Taxonomy" id="1676925"/>
    <lineage>
        <taxon>Eukaryota</taxon>
        <taxon>Metazoa</taxon>
        <taxon>Chordata</taxon>
        <taxon>Craniata</taxon>
        <taxon>Vertebrata</taxon>
        <taxon>Euteleostomi</taxon>
        <taxon>Actinopterygii</taxon>
        <taxon>Neopterygii</taxon>
        <taxon>Teleostei</taxon>
        <taxon>Osteoglossocephala</taxon>
        <taxon>Osteoglossomorpha</taxon>
        <taxon>Osteoglossiformes</taxon>
        <taxon>Mormyridae</taxon>
        <taxon>Paramormyrops</taxon>
    </lineage>
</organism>
<dbReference type="InterPro" id="IPR032675">
    <property type="entry name" value="LRR_dom_sf"/>
</dbReference>
<evidence type="ECO:0000256" key="1">
    <source>
        <dbReference type="ARBA" id="ARBA00022614"/>
    </source>
</evidence>
<dbReference type="Gene3D" id="3.80.10.10">
    <property type="entry name" value="Ribonuclease Inhibitor"/>
    <property type="match status" value="2"/>
</dbReference>
<reference evidence="5" key="2">
    <citation type="submission" date="2025-09" db="UniProtKB">
        <authorList>
            <consortium name="Ensembl"/>
        </authorList>
    </citation>
    <scope>IDENTIFICATION</scope>
</reference>
<dbReference type="GO" id="GO:0005615">
    <property type="term" value="C:extracellular space"/>
    <property type="evidence" value="ECO:0007669"/>
    <property type="project" value="TreeGrafter"/>
</dbReference>
<dbReference type="RefSeq" id="XP_023656876.1">
    <property type="nucleotide sequence ID" value="XM_023801108.2"/>
</dbReference>
<evidence type="ECO:0000313" key="6">
    <source>
        <dbReference type="Proteomes" id="UP000261540"/>
    </source>
</evidence>
<dbReference type="CTD" id="25987"/>
<dbReference type="KEGG" id="pki:111838274"/>
<dbReference type="GeneTree" id="ENSGT00940000160984"/>
<dbReference type="PROSITE" id="PS51450">
    <property type="entry name" value="LRR"/>
    <property type="match status" value="3"/>
</dbReference>
<keyword evidence="1" id="KW-0433">Leucine-rich repeat</keyword>
<keyword evidence="6" id="KW-1185">Reference proteome</keyword>
<evidence type="ECO:0000256" key="3">
    <source>
        <dbReference type="ARBA" id="ARBA00022737"/>
    </source>
</evidence>
<dbReference type="RefSeq" id="XP_023656874.1">
    <property type="nucleotide sequence ID" value="XM_023801106.2"/>
</dbReference>
<dbReference type="Pfam" id="PF13855">
    <property type="entry name" value="LRR_8"/>
    <property type="match status" value="3"/>
</dbReference>
<evidence type="ECO:0000256" key="2">
    <source>
        <dbReference type="ARBA" id="ARBA00022729"/>
    </source>
</evidence>
<dbReference type="PANTHER" id="PTHR24373:SF352">
    <property type="entry name" value="TSUKUSHI"/>
    <property type="match status" value="1"/>
</dbReference>
<dbReference type="GO" id="GO:0031012">
    <property type="term" value="C:extracellular matrix"/>
    <property type="evidence" value="ECO:0007669"/>
    <property type="project" value="TreeGrafter"/>
</dbReference>
<dbReference type="GeneID" id="111838274"/>
<keyword evidence="2 4" id="KW-0732">Signal</keyword>
<dbReference type="PANTHER" id="PTHR24373">
    <property type="entry name" value="SLIT RELATED LEUCINE-RICH REPEAT NEURONAL PROTEIN"/>
    <property type="match status" value="1"/>
</dbReference>
<reference evidence="5" key="1">
    <citation type="submission" date="2025-08" db="UniProtKB">
        <authorList>
            <consortium name="Ensembl"/>
        </authorList>
    </citation>
    <scope>IDENTIFICATION</scope>
</reference>
<dbReference type="STRING" id="1676925.ENSPKIP00000021548"/>
<sequence length="347" mass="37842">MAILLCVSLSLILLPQVGSVRNCHPGCRCEVENYGLFDSFSLTKVYCSGVGPSSAPIPIPLDTSFLDLSSNSIYTITDSMLTGPGYTTLVSLDLSRNYISEVHPNALSRLRYLETLDLSQNSLEDLTDGVFTGLPLTELDLSSNKIQELRLDIFSTKAHGKPISVDLSNNLLAAVSRRPHTGPPNIKSLTLAGNLLRTVPDLRGIPLRYLNLDGNPISSIEKDVFVDLKDLVHLSLSGLPTLTAIQPQSFKDLQNLQVLDLSNNPKLDSLNPEIFTGLIALQELNLSKSGVMSLPDNILSYVPSIRSLSLGKNIQCWKTQKQGQFHRQIGQTKSGEVLTCDVSDISL</sequence>